<dbReference type="InterPro" id="IPR036249">
    <property type="entry name" value="Thioredoxin-like_sf"/>
</dbReference>
<evidence type="ECO:0000313" key="7">
    <source>
        <dbReference type="Proteomes" id="UP000002774"/>
    </source>
</evidence>
<dbReference type="RefSeq" id="WP_008505273.1">
    <property type="nucleotide sequence ID" value="NZ_CM001403.1"/>
</dbReference>
<dbReference type="Pfam" id="PF14289">
    <property type="entry name" value="DUF4369"/>
    <property type="match status" value="1"/>
</dbReference>
<organism evidence="6 7">
    <name type="scientific">Mucilaginibacter paludis DSM 18603</name>
    <dbReference type="NCBI Taxonomy" id="714943"/>
    <lineage>
        <taxon>Bacteria</taxon>
        <taxon>Pseudomonadati</taxon>
        <taxon>Bacteroidota</taxon>
        <taxon>Sphingobacteriia</taxon>
        <taxon>Sphingobacteriales</taxon>
        <taxon>Sphingobacteriaceae</taxon>
        <taxon>Mucilaginibacter</taxon>
    </lineage>
</organism>
<evidence type="ECO:0000256" key="4">
    <source>
        <dbReference type="ARBA" id="ARBA00023284"/>
    </source>
</evidence>
<dbReference type="GO" id="GO:0016491">
    <property type="term" value="F:oxidoreductase activity"/>
    <property type="evidence" value="ECO:0007669"/>
    <property type="project" value="InterPro"/>
</dbReference>
<evidence type="ECO:0000259" key="5">
    <source>
        <dbReference type="PROSITE" id="PS51352"/>
    </source>
</evidence>
<dbReference type="EMBL" id="CM001403">
    <property type="protein sequence ID" value="EHQ25503.1"/>
    <property type="molecule type" value="Genomic_DNA"/>
</dbReference>
<protein>
    <submittedName>
        <fullName evidence="6">Alkyl hydroperoxide reductase/ Thiol specific antioxidant/ Mal allergen</fullName>
    </submittedName>
</protein>
<dbReference type="InterPro" id="IPR013766">
    <property type="entry name" value="Thioredoxin_domain"/>
</dbReference>
<dbReference type="InterPro" id="IPR025380">
    <property type="entry name" value="DUF4369"/>
</dbReference>
<evidence type="ECO:0000256" key="1">
    <source>
        <dbReference type="ARBA" id="ARBA00004196"/>
    </source>
</evidence>
<sequence>MKYLFLLLAACILSAFTFIPTSPGYRINGTVTGLPDSTWLYLRTAHPDNEIDSCRIIGGKFGMSGHITEKAVPVYLHTAKYTNYVPFWLENTNISITLKAGEFKKGLISGSATQDEDRRLDQLRKPYSVEADSLGKILDKTKDSAERKSLISRIRSANDKGKEVEKDWVKKYPNSLVSANILDIYAIVWGKETTQALYERLTTEMKATQFGRNIRDYLALNKNPKVGDHYIDFEQMNAEGKAVRLSQIKGKYVLLDFWASWCGPCLEENPNLVRTYARFKDKGFAILGVSMDENKSPWLQAIKKYQLVWENVSDLRGDKNKATLMYGVSAIPANFLIDENGIIIDKNLRGNALDARLEKLLP</sequence>
<evidence type="ECO:0000256" key="2">
    <source>
        <dbReference type="ARBA" id="ARBA00022748"/>
    </source>
</evidence>
<dbReference type="GO" id="GO:0030313">
    <property type="term" value="C:cell envelope"/>
    <property type="evidence" value="ECO:0007669"/>
    <property type="project" value="UniProtKB-SubCell"/>
</dbReference>
<name>H1YHG9_9SPHI</name>
<accession>H1YHG9</accession>
<reference evidence="6" key="1">
    <citation type="submission" date="2011-09" db="EMBL/GenBank/DDBJ databases">
        <title>The permanent draft genome of Mucilaginibacter paludis DSM 18603.</title>
        <authorList>
            <consortium name="US DOE Joint Genome Institute (JGI-PGF)"/>
            <person name="Lucas S."/>
            <person name="Han J."/>
            <person name="Lapidus A."/>
            <person name="Bruce D."/>
            <person name="Goodwin L."/>
            <person name="Pitluck S."/>
            <person name="Peters L."/>
            <person name="Kyrpides N."/>
            <person name="Mavromatis K."/>
            <person name="Ivanova N."/>
            <person name="Mikhailova N."/>
            <person name="Held B."/>
            <person name="Detter J.C."/>
            <person name="Tapia R."/>
            <person name="Han C."/>
            <person name="Land M."/>
            <person name="Hauser L."/>
            <person name="Markowitz V."/>
            <person name="Cheng J.-F."/>
            <person name="Hugenholtz P."/>
            <person name="Woyke T."/>
            <person name="Wu D."/>
            <person name="Tindall B."/>
            <person name="Brambilla E."/>
            <person name="Klenk H.-P."/>
            <person name="Eisen J.A."/>
        </authorList>
    </citation>
    <scope>NUCLEOTIDE SEQUENCE [LARGE SCALE GENOMIC DNA]</scope>
    <source>
        <strain evidence="6">DSM 18603</strain>
    </source>
</reference>
<dbReference type="InterPro" id="IPR050553">
    <property type="entry name" value="Thioredoxin_ResA/DsbE_sf"/>
</dbReference>
<dbReference type="PROSITE" id="PS00194">
    <property type="entry name" value="THIOREDOXIN_1"/>
    <property type="match status" value="1"/>
</dbReference>
<dbReference type="SUPFAM" id="SSF52833">
    <property type="entry name" value="Thioredoxin-like"/>
    <property type="match status" value="1"/>
</dbReference>
<dbReference type="GO" id="GO:0016209">
    <property type="term" value="F:antioxidant activity"/>
    <property type="evidence" value="ECO:0007669"/>
    <property type="project" value="InterPro"/>
</dbReference>
<dbReference type="CDD" id="cd02966">
    <property type="entry name" value="TlpA_like_family"/>
    <property type="match status" value="1"/>
</dbReference>
<dbReference type="HOGENOM" id="CLU_042529_1_0_10"/>
<dbReference type="Pfam" id="PF00578">
    <property type="entry name" value="AhpC-TSA"/>
    <property type="match status" value="1"/>
</dbReference>
<keyword evidence="3" id="KW-1015">Disulfide bond</keyword>
<dbReference type="OrthoDB" id="750178at2"/>
<dbReference type="Gene3D" id="3.40.30.10">
    <property type="entry name" value="Glutaredoxin"/>
    <property type="match status" value="1"/>
</dbReference>
<dbReference type="InterPro" id="IPR000866">
    <property type="entry name" value="AhpC/TSA"/>
</dbReference>
<keyword evidence="4" id="KW-0676">Redox-active center</keyword>
<comment type="subcellular location">
    <subcellularLocation>
        <location evidence="1">Cell envelope</location>
    </subcellularLocation>
</comment>
<dbReference type="AlphaFoldDB" id="H1YHG9"/>
<keyword evidence="2" id="KW-0201">Cytochrome c-type biogenesis</keyword>
<dbReference type="PROSITE" id="PS51352">
    <property type="entry name" value="THIOREDOXIN_2"/>
    <property type="match status" value="1"/>
</dbReference>
<dbReference type="PANTHER" id="PTHR42852">
    <property type="entry name" value="THIOL:DISULFIDE INTERCHANGE PROTEIN DSBE"/>
    <property type="match status" value="1"/>
</dbReference>
<evidence type="ECO:0000313" key="6">
    <source>
        <dbReference type="EMBL" id="EHQ25503.1"/>
    </source>
</evidence>
<dbReference type="InterPro" id="IPR017937">
    <property type="entry name" value="Thioredoxin_CS"/>
</dbReference>
<proteinExistence type="predicted"/>
<evidence type="ECO:0000256" key="3">
    <source>
        <dbReference type="ARBA" id="ARBA00023157"/>
    </source>
</evidence>
<keyword evidence="7" id="KW-1185">Reference proteome</keyword>
<dbReference type="Proteomes" id="UP000002774">
    <property type="component" value="Chromosome"/>
</dbReference>
<feature type="domain" description="Thioredoxin" evidence="5">
    <location>
        <begin position="224"/>
        <end position="362"/>
    </location>
</feature>
<dbReference type="GO" id="GO:0017004">
    <property type="term" value="P:cytochrome complex assembly"/>
    <property type="evidence" value="ECO:0007669"/>
    <property type="project" value="UniProtKB-KW"/>
</dbReference>
<dbReference type="eggNOG" id="COG0526">
    <property type="taxonomic scope" value="Bacteria"/>
</dbReference>
<dbReference type="PANTHER" id="PTHR42852:SF6">
    <property type="entry name" value="THIOL:DISULFIDE INTERCHANGE PROTEIN DSBE"/>
    <property type="match status" value="1"/>
</dbReference>
<gene>
    <name evidence="6" type="ORF">Mucpa_1341</name>
</gene>
<dbReference type="STRING" id="714943.Mucpa_1341"/>